<gene>
    <name evidence="1" type="ORF">XV03_00985</name>
</gene>
<evidence type="ECO:0000313" key="1">
    <source>
        <dbReference type="EMBL" id="PBJ40956.1"/>
    </source>
</evidence>
<dbReference type="RefSeq" id="WP_083071639.1">
    <property type="nucleotide sequence ID" value="NZ_BDNJ01000010.1"/>
</dbReference>
<comment type="caution">
    <text evidence="1">The sequence shown here is derived from an EMBL/GenBank/DDBJ whole genome shotgun (WGS) entry which is preliminary data.</text>
</comment>
<dbReference type="Proteomes" id="UP000218842">
    <property type="component" value="Unassembled WGS sequence"/>
</dbReference>
<dbReference type="AlphaFoldDB" id="A0A2A3LF29"/>
<dbReference type="EMBL" id="LBGZ01000006">
    <property type="protein sequence ID" value="PBJ40956.1"/>
    <property type="molecule type" value="Genomic_DNA"/>
</dbReference>
<evidence type="ECO:0000313" key="2">
    <source>
        <dbReference type="Proteomes" id="UP000218842"/>
    </source>
</evidence>
<organism evidence="1 2">
    <name type="scientific">Mycobacterium avium subsp. hominissuis</name>
    <dbReference type="NCBI Taxonomy" id="439334"/>
    <lineage>
        <taxon>Bacteria</taxon>
        <taxon>Bacillati</taxon>
        <taxon>Actinomycetota</taxon>
        <taxon>Actinomycetes</taxon>
        <taxon>Mycobacteriales</taxon>
        <taxon>Mycobacteriaceae</taxon>
        <taxon>Mycobacterium</taxon>
        <taxon>Mycobacterium avium complex (MAC)</taxon>
    </lineage>
</organism>
<name>A0A2A3LF29_MYCAV</name>
<proteinExistence type="predicted"/>
<reference evidence="1 2" key="1">
    <citation type="journal article" date="2017" name="Genome Biol. Evol.">
        <title>Population Structure and Local Adaptation of MAC Lung Disease Agent Mycobacterium avium subsp. hominissuis.</title>
        <authorList>
            <person name="Yano H."/>
            <person name="Iwamoto T."/>
            <person name="Nishiuchi Y."/>
            <person name="Nakajima C."/>
            <person name="Starkova D.A."/>
            <person name="Mokrousov I."/>
            <person name="Narvskaya O."/>
            <person name="Yoshida S."/>
            <person name="Arikawa K."/>
            <person name="Nakanishi N."/>
            <person name="Osaki K."/>
            <person name="Nakagawa I."/>
            <person name="Ato M."/>
            <person name="Suzuki Y."/>
            <person name="Maruyama F."/>
        </authorList>
    </citation>
    <scope>NUCLEOTIDE SEQUENCE [LARGE SCALE GENOMIC DNA]</scope>
    <source>
        <strain evidence="1 2">OCU466</strain>
    </source>
</reference>
<sequence>MTASTDHADIWAYESASCEPTPWESWIDAVESALGHDPDGDQAVDGYSLDGFYDMWKKGLTPSEAASSVPAR</sequence>
<accession>A0A2A3LF29</accession>
<protein>
    <submittedName>
        <fullName evidence="1">Uncharacterized protein</fullName>
    </submittedName>
</protein>